<dbReference type="Proteomes" id="UP000054740">
    <property type="component" value="Unassembled WGS sequence"/>
</dbReference>
<accession>A0A158IMB3</accession>
<dbReference type="InterPro" id="IPR050627">
    <property type="entry name" value="Nitroreductase/BluB"/>
</dbReference>
<sequence>MLSNVSNDPWSIKEADLSPLADDAAKLRFALLYAVLAPSNHNAQPWRFIVDGTNVFLCADRTRALPVVDPYDRELIIGCGAALFNLRVALQHLGLGYAITLLPDRLDPDVLAKVRVLEGTGDASLTELFEAMTERVTTREAFDIEPVPMDVQDELVQAAVAEGVDAQCFAWAATRESIGELVAQADLEQFRDPRFRRELASWIHASRRKDGMPAYSAGVSALLDFASPIASSVLRTFDLGSGAAAAHRRLVEHSPVLLCVGTGEDNPAAWLAAGQALERVLLTAVSRGLCVSYLNQPIEVEALRDVLRCETGMATLPQLLLRIGRGPKCPHTPRRAMSDMVVKPGRRA</sequence>
<dbReference type="PANTHER" id="PTHR23026:SF123">
    <property type="entry name" value="NAD(P)H NITROREDUCTASE RV3131-RELATED"/>
    <property type="match status" value="1"/>
</dbReference>
<keyword evidence="3" id="KW-1185">Reference proteome</keyword>
<dbReference type="InterPro" id="IPR000415">
    <property type="entry name" value="Nitroreductase-like"/>
</dbReference>
<dbReference type="AlphaFoldDB" id="A0A158IMB3"/>
<evidence type="ECO:0000259" key="1">
    <source>
        <dbReference type="Pfam" id="PF00881"/>
    </source>
</evidence>
<dbReference type="SUPFAM" id="SSF55469">
    <property type="entry name" value="FMN-dependent nitroreductase-like"/>
    <property type="match status" value="2"/>
</dbReference>
<name>A0A158IMB3_CABCO</name>
<organism evidence="2 3">
    <name type="scientific">Caballeronia cordobensis</name>
    <name type="common">Burkholderia cordobensis</name>
    <dbReference type="NCBI Taxonomy" id="1353886"/>
    <lineage>
        <taxon>Bacteria</taxon>
        <taxon>Pseudomonadati</taxon>
        <taxon>Pseudomonadota</taxon>
        <taxon>Betaproteobacteria</taxon>
        <taxon>Burkholderiales</taxon>
        <taxon>Burkholderiaceae</taxon>
        <taxon>Caballeronia</taxon>
    </lineage>
</organism>
<reference evidence="3" key="1">
    <citation type="submission" date="2016-01" db="EMBL/GenBank/DDBJ databases">
        <authorList>
            <person name="Peeters C."/>
        </authorList>
    </citation>
    <scope>NUCLEOTIDE SEQUENCE [LARGE SCALE GENOMIC DNA]</scope>
</reference>
<evidence type="ECO:0000313" key="2">
    <source>
        <dbReference type="EMBL" id="SAL57772.1"/>
    </source>
</evidence>
<dbReference type="Pfam" id="PF00881">
    <property type="entry name" value="Nitroreductase"/>
    <property type="match status" value="1"/>
</dbReference>
<evidence type="ECO:0000313" key="3">
    <source>
        <dbReference type="Proteomes" id="UP000054740"/>
    </source>
</evidence>
<dbReference type="GO" id="GO:0016491">
    <property type="term" value="F:oxidoreductase activity"/>
    <property type="evidence" value="ECO:0007669"/>
    <property type="project" value="InterPro"/>
</dbReference>
<proteinExistence type="predicted"/>
<dbReference type="PANTHER" id="PTHR23026">
    <property type="entry name" value="NADPH NITROREDUCTASE"/>
    <property type="match status" value="1"/>
</dbReference>
<dbReference type="Gene3D" id="3.40.109.10">
    <property type="entry name" value="NADH Oxidase"/>
    <property type="match status" value="1"/>
</dbReference>
<protein>
    <submittedName>
        <fullName evidence="2">Nitroreductase</fullName>
    </submittedName>
</protein>
<dbReference type="RefSeq" id="WP_053568181.1">
    <property type="nucleotide sequence ID" value="NZ_FCNY02000014.1"/>
</dbReference>
<dbReference type="NCBIfam" id="NF047509">
    <property type="entry name" value="Rv3131_FMN_oxido"/>
    <property type="match status" value="1"/>
</dbReference>
<dbReference type="EMBL" id="FCNY02000014">
    <property type="protein sequence ID" value="SAL57772.1"/>
    <property type="molecule type" value="Genomic_DNA"/>
</dbReference>
<feature type="domain" description="Nitroreductase" evidence="1">
    <location>
        <begin position="133"/>
        <end position="310"/>
    </location>
</feature>
<dbReference type="InterPro" id="IPR029479">
    <property type="entry name" value="Nitroreductase"/>
</dbReference>
<gene>
    <name evidence="2" type="ORF">AWB70_05104</name>
</gene>